<dbReference type="EMBL" id="FMVM01000022">
    <property type="protein sequence ID" value="SCZ09640.1"/>
    <property type="molecule type" value="Genomic_DNA"/>
</dbReference>
<name>A0A1G5LBL0_9BACL</name>
<dbReference type="STRING" id="582692.SAMN05720606_12264"/>
<dbReference type="RefSeq" id="WP_090924417.1">
    <property type="nucleotide sequence ID" value="NZ_FMVM01000022.1"/>
</dbReference>
<evidence type="ECO:0000313" key="1">
    <source>
        <dbReference type="EMBL" id="SCZ09640.1"/>
    </source>
</evidence>
<evidence type="ECO:0000313" key="2">
    <source>
        <dbReference type="Proteomes" id="UP000198538"/>
    </source>
</evidence>
<gene>
    <name evidence="1" type="ORF">SAMN05720606_12264</name>
</gene>
<keyword evidence="2" id="KW-1185">Reference proteome</keyword>
<dbReference type="Proteomes" id="UP000198538">
    <property type="component" value="Unassembled WGS sequence"/>
</dbReference>
<dbReference type="InterPro" id="IPR012349">
    <property type="entry name" value="Split_barrel_FMN-bd"/>
</dbReference>
<evidence type="ECO:0008006" key="3">
    <source>
        <dbReference type="Google" id="ProtNLM"/>
    </source>
</evidence>
<dbReference type="AlphaFoldDB" id="A0A1G5LBL0"/>
<dbReference type="Gene3D" id="2.30.110.10">
    <property type="entry name" value="Electron Transport, Fmn-binding Protein, Chain A"/>
    <property type="match status" value="1"/>
</dbReference>
<accession>A0A1G5LBL0</accession>
<reference evidence="2" key="1">
    <citation type="submission" date="2016-10" db="EMBL/GenBank/DDBJ databases">
        <authorList>
            <person name="Varghese N."/>
            <person name="Submissions S."/>
        </authorList>
    </citation>
    <scope>NUCLEOTIDE SEQUENCE [LARGE SCALE GENOMIC DNA]</scope>
    <source>
        <strain evidence="2">BL9</strain>
    </source>
</reference>
<protein>
    <recommendedName>
        <fullName evidence="3">Pyridoxamine 5'-phosphate oxidase</fullName>
    </recommendedName>
</protein>
<proteinExistence type="predicted"/>
<organism evidence="1 2">
    <name type="scientific">Paenibacillus polysaccharolyticus</name>
    <dbReference type="NCBI Taxonomy" id="582692"/>
    <lineage>
        <taxon>Bacteria</taxon>
        <taxon>Bacillati</taxon>
        <taxon>Bacillota</taxon>
        <taxon>Bacilli</taxon>
        <taxon>Bacillales</taxon>
        <taxon>Paenibacillaceae</taxon>
        <taxon>Paenibacillus</taxon>
    </lineage>
</organism>
<sequence>MEIKQLDAELLEWLGGSDLESKQHEAMQLLTVTGGQWPHLAMISMGEVIAISPDCLRLALWQGTQTSMNMMETGKATLIAVHGQRILHIRLEVRLLPELGDTIHPRDRYECNILHIRIDQAPYAEITSGITFQLKDQTGALARWNATIEDLRK</sequence>